<dbReference type="Gene3D" id="1.20.120.530">
    <property type="entry name" value="GntR ligand-binding domain-like"/>
    <property type="match status" value="1"/>
</dbReference>
<dbReference type="Gene3D" id="1.10.10.10">
    <property type="entry name" value="Winged helix-like DNA-binding domain superfamily/Winged helix DNA-binding domain"/>
    <property type="match status" value="1"/>
</dbReference>
<dbReference type="PANTHER" id="PTHR43537:SF5">
    <property type="entry name" value="UXU OPERON TRANSCRIPTIONAL REGULATOR"/>
    <property type="match status" value="1"/>
</dbReference>
<dbReference type="STRING" id="1192759.GCA_000277525_00371"/>
<evidence type="ECO:0000313" key="6">
    <source>
        <dbReference type="Proteomes" id="UP000290975"/>
    </source>
</evidence>
<keyword evidence="6" id="KW-1185">Reference proteome</keyword>
<evidence type="ECO:0000256" key="1">
    <source>
        <dbReference type="ARBA" id="ARBA00023015"/>
    </source>
</evidence>
<dbReference type="GO" id="GO:0003677">
    <property type="term" value="F:DNA binding"/>
    <property type="evidence" value="ECO:0007669"/>
    <property type="project" value="UniProtKB-KW"/>
</dbReference>
<dbReference type="RefSeq" id="WP_130754379.1">
    <property type="nucleotide sequence ID" value="NZ_BBQY01000038.1"/>
</dbReference>
<reference evidence="5 6" key="1">
    <citation type="submission" date="2014-12" db="EMBL/GenBank/DDBJ databases">
        <title>Whole genome sequencing of Sphingobium xenophagum OW59.</title>
        <authorList>
            <person name="Ohta Y."/>
            <person name="Nishi S."/>
            <person name="Hatada Y."/>
        </authorList>
    </citation>
    <scope>NUCLEOTIDE SEQUENCE [LARGE SCALE GENOMIC DNA]</scope>
    <source>
        <strain evidence="5 6">OW59</strain>
    </source>
</reference>
<keyword evidence="3" id="KW-0804">Transcription</keyword>
<evidence type="ECO:0000313" key="5">
    <source>
        <dbReference type="EMBL" id="GBH32424.1"/>
    </source>
</evidence>
<evidence type="ECO:0000256" key="2">
    <source>
        <dbReference type="ARBA" id="ARBA00023125"/>
    </source>
</evidence>
<dbReference type="Proteomes" id="UP000290975">
    <property type="component" value="Unassembled WGS sequence"/>
</dbReference>
<feature type="region of interest" description="Disordered" evidence="4">
    <location>
        <begin position="1"/>
        <end position="22"/>
    </location>
</feature>
<dbReference type="EMBL" id="BBQY01000038">
    <property type="protein sequence ID" value="GBH32424.1"/>
    <property type="molecule type" value="Genomic_DNA"/>
</dbReference>
<evidence type="ECO:0000256" key="3">
    <source>
        <dbReference type="ARBA" id="ARBA00023163"/>
    </source>
</evidence>
<feature type="compositionally biased region" description="Polar residues" evidence="4">
    <location>
        <begin position="1"/>
        <end position="12"/>
    </location>
</feature>
<gene>
    <name evidence="5" type="ORF">MBESOW_P3654</name>
</gene>
<keyword evidence="2" id="KW-0238">DNA-binding</keyword>
<proteinExistence type="predicted"/>
<name>A0A401J756_SPHXE</name>
<keyword evidence="1" id="KW-0805">Transcription regulation</keyword>
<dbReference type="InterPro" id="IPR008920">
    <property type="entry name" value="TF_FadR/GntR_C"/>
</dbReference>
<evidence type="ECO:0000256" key="4">
    <source>
        <dbReference type="SAM" id="MobiDB-lite"/>
    </source>
</evidence>
<dbReference type="InterPro" id="IPR036388">
    <property type="entry name" value="WH-like_DNA-bd_sf"/>
</dbReference>
<protein>
    <submittedName>
        <fullName evidence="5">Uncharacterized protein</fullName>
    </submittedName>
</protein>
<dbReference type="PANTHER" id="PTHR43537">
    <property type="entry name" value="TRANSCRIPTIONAL REGULATOR, GNTR FAMILY"/>
    <property type="match status" value="1"/>
</dbReference>
<dbReference type="AlphaFoldDB" id="A0A401J756"/>
<comment type="caution">
    <text evidence="5">The sequence shown here is derived from an EMBL/GenBank/DDBJ whole genome shotgun (WGS) entry which is preliminary data.</text>
</comment>
<accession>A0A401J756</accession>
<organism evidence="5 6">
    <name type="scientific">Sphingobium xenophagum</name>
    <dbReference type="NCBI Taxonomy" id="121428"/>
    <lineage>
        <taxon>Bacteria</taxon>
        <taxon>Pseudomonadati</taxon>
        <taxon>Pseudomonadota</taxon>
        <taxon>Alphaproteobacteria</taxon>
        <taxon>Sphingomonadales</taxon>
        <taxon>Sphingomonadaceae</taxon>
        <taxon>Sphingobium</taxon>
    </lineage>
</organism>
<sequence>MESDLTVSSLPDTMTGPGFDNPQRARARELFRRVINEHADALSSSSSIADRVEQWICNAPLPHRPITESVLSKEFGVGRRIVRQTSRILQQRGVLAPRRGGNGLGGLWVTAPSLGETVAKAADELRLDQAHNVLNEAAHWLAPSLASRNDALSEMVRSLLRFQGVRDAMSAPDRSDNLAEWLANLLLGKISVSQDGDIFLGSLSDISSDYGVSLEVAVEAVRILADARIVKVRRGRAGGVFASASGTGCALHVANAYLATQRVSTADCREVLDQINTGMIELARQRRTLEGLNRIRYAFVQMQQANSGTALGTAWYSFIREIADMAANPLMHFMARALASSILMRRTRSAALPDDAARELLSASVQILDHLDDACQAPIVAAQSRCQKALENYW</sequence>